<name>A0A9D4S1Z6_DREPO</name>
<evidence type="ECO:0000313" key="1">
    <source>
        <dbReference type="EMBL" id="KAH3887565.1"/>
    </source>
</evidence>
<protein>
    <submittedName>
        <fullName evidence="1">Uncharacterized protein</fullName>
    </submittedName>
</protein>
<dbReference type="AlphaFoldDB" id="A0A9D4S1Z6"/>
<dbReference type="Proteomes" id="UP000828390">
    <property type="component" value="Unassembled WGS sequence"/>
</dbReference>
<dbReference type="EMBL" id="JAIWYP010000001">
    <property type="protein sequence ID" value="KAH3887565.1"/>
    <property type="molecule type" value="Genomic_DNA"/>
</dbReference>
<comment type="caution">
    <text evidence="1">The sequence shown here is derived from an EMBL/GenBank/DDBJ whole genome shotgun (WGS) entry which is preliminary data.</text>
</comment>
<proteinExistence type="predicted"/>
<organism evidence="1 2">
    <name type="scientific">Dreissena polymorpha</name>
    <name type="common">Zebra mussel</name>
    <name type="synonym">Mytilus polymorpha</name>
    <dbReference type="NCBI Taxonomy" id="45954"/>
    <lineage>
        <taxon>Eukaryota</taxon>
        <taxon>Metazoa</taxon>
        <taxon>Spiralia</taxon>
        <taxon>Lophotrochozoa</taxon>
        <taxon>Mollusca</taxon>
        <taxon>Bivalvia</taxon>
        <taxon>Autobranchia</taxon>
        <taxon>Heteroconchia</taxon>
        <taxon>Euheterodonta</taxon>
        <taxon>Imparidentia</taxon>
        <taxon>Neoheterodontei</taxon>
        <taxon>Myida</taxon>
        <taxon>Dreissenoidea</taxon>
        <taxon>Dreissenidae</taxon>
        <taxon>Dreissena</taxon>
    </lineage>
</organism>
<gene>
    <name evidence="1" type="ORF">DPMN_011582</name>
</gene>
<sequence length="55" mass="6404">MLWIFRRNATQQQLDDPNYLLQTFMESPALSQDYPAMQYLIIVSRLVPTSTAVVE</sequence>
<reference evidence="1" key="1">
    <citation type="journal article" date="2019" name="bioRxiv">
        <title>The Genome of the Zebra Mussel, Dreissena polymorpha: A Resource for Invasive Species Research.</title>
        <authorList>
            <person name="McCartney M.A."/>
            <person name="Auch B."/>
            <person name="Kono T."/>
            <person name="Mallez S."/>
            <person name="Zhang Y."/>
            <person name="Obille A."/>
            <person name="Becker A."/>
            <person name="Abrahante J.E."/>
            <person name="Garbe J."/>
            <person name="Badalamenti J.P."/>
            <person name="Herman A."/>
            <person name="Mangelson H."/>
            <person name="Liachko I."/>
            <person name="Sullivan S."/>
            <person name="Sone E.D."/>
            <person name="Koren S."/>
            <person name="Silverstein K.A.T."/>
            <person name="Beckman K.B."/>
            <person name="Gohl D.M."/>
        </authorList>
    </citation>
    <scope>NUCLEOTIDE SEQUENCE</scope>
    <source>
        <strain evidence="1">Duluth1</strain>
        <tissue evidence="1">Whole animal</tissue>
    </source>
</reference>
<accession>A0A9D4S1Z6</accession>
<evidence type="ECO:0000313" key="2">
    <source>
        <dbReference type="Proteomes" id="UP000828390"/>
    </source>
</evidence>
<reference evidence="1" key="2">
    <citation type="submission" date="2020-11" db="EMBL/GenBank/DDBJ databases">
        <authorList>
            <person name="McCartney M.A."/>
            <person name="Auch B."/>
            <person name="Kono T."/>
            <person name="Mallez S."/>
            <person name="Becker A."/>
            <person name="Gohl D.M."/>
            <person name="Silverstein K.A.T."/>
            <person name="Koren S."/>
            <person name="Bechman K.B."/>
            <person name="Herman A."/>
            <person name="Abrahante J.E."/>
            <person name="Garbe J."/>
        </authorList>
    </citation>
    <scope>NUCLEOTIDE SEQUENCE</scope>
    <source>
        <strain evidence="1">Duluth1</strain>
        <tissue evidence="1">Whole animal</tissue>
    </source>
</reference>
<keyword evidence="2" id="KW-1185">Reference proteome</keyword>